<evidence type="ECO:0000313" key="2">
    <source>
        <dbReference type="Proteomes" id="UP001234202"/>
    </source>
</evidence>
<accession>A0ACC2XQC5</accession>
<comment type="caution">
    <text evidence="1">The sequence shown here is derived from an EMBL/GenBank/DDBJ whole genome shotgun (WGS) entry which is preliminary data.</text>
</comment>
<proteinExistence type="predicted"/>
<reference evidence="1" key="1">
    <citation type="submission" date="2023-04" db="EMBL/GenBank/DDBJ databases">
        <title>Draft Genome sequencing of Naganishia species isolated from polar environments using Oxford Nanopore Technology.</title>
        <authorList>
            <person name="Leo P."/>
            <person name="Venkateswaran K."/>
        </authorList>
    </citation>
    <scope>NUCLEOTIDE SEQUENCE</scope>
    <source>
        <strain evidence="1">DBVPG 5303</strain>
    </source>
</reference>
<organism evidence="1 2">
    <name type="scientific">Naganishia onofrii</name>
    <dbReference type="NCBI Taxonomy" id="1851511"/>
    <lineage>
        <taxon>Eukaryota</taxon>
        <taxon>Fungi</taxon>
        <taxon>Dikarya</taxon>
        <taxon>Basidiomycota</taxon>
        <taxon>Agaricomycotina</taxon>
        <taxon>Tremellomycetes</taxon>
        <taxon>Filobasidiales</taxon>
        <taxon>Filobasidiaceae</taxon>
        <taxon>Naganishia</taxon>
    </lineage>
</organism>
<dbReference type="EMBL" id="JASBWV010000005">
    <property type="protein sequence ID" value="KAJ9126233.1"/>
    <property type="molecule type" value="Genomic_DNA"/>
</dbReference>
<evidence type="ECO:0000313" key="1">
    <source>
        <dbReference type="EMBL" id="KAJ9126233.1"/>
    </source>
</evidence>
<dbReference type="Proteomes" id="UP001234202">
    <property type="component" value="Unassembled WGS sequence"/>
</dbReference>
<sequence>MSAQIQAQHGQQTGPYSGAFNGSNMPQSAKLPSAMSVGPTTGNGFTSTFAGNTKKPAFTTEEPPRTSRRDRSDKVPVRQLVSRLMWAHGDASQPSSDTVDTMMDIVHDYIFDIMTPPQLVKPSPPNYAPQSQRFQAVTPSILHRRLQAPHHRKKLASLKEVVSRQKVEKQKKKTSTTKVTKTTTAAPGLGGLGIGIDDLDFLNM</sequence>
<name>A0ACC2XQC5_9TREE</name>
<keyword evidence="2" id="KW-1185">Reference proteome</keyword>
<gene>
    <name evidence="1" type="ORF">QFC24_001957</name>
</gene>
<protein>
    <submittedName>
        <fullName evidence="1">Uncharacterized protein</fullName>
    </submittedName>
</protein>